<dbReference type="Pfam" id="PF07831">
    <property type="entry name" value="PYNP_C"/>
    <property type="match status" value="1"/>
</dbReference>
<dbReference type="InterPro" id="IPR018090">
    <property type="entry name" value="Pyrmidine_PPas_bac/euk"/>
</dbReference>
<name>A0A3E3EI62_9FIRM</name>
<dbReference type="InterPro" id="IPR017872">
    <property type="entry name" value="Pyrmidine_PPase_CS"/>
</dbReference>
<dbReference type="PANTHER" id="PTHR10515">
    <property type="entry name" value="THYMIDINE PHOSPHORYLASE"/>
    <property type="match status" value="1"/>
</dbReference>
<dbReference type="GO" id="GO:0006213">
    <property type="term" value="P:pyrimidine nucleoside metabolic process"/>
    <property type="evidence" value="ECO:0007669"/>
    <property type="project" value="InterPro"/>
</dbReference>
<dbReference type="GO" id="GO:0004850">
    <property type="term" value="F:uridine phosphorylase activity"/>
    <property type="evidence" value="ECO:0007669"/>
    <property type="project" value="RHEA"/>
</dbReference>
<dbReference type="GO" id="GO:0047847">
    <property type="term" value="F:deoxyuridine phosphorylase activity"/>
    <property type="evidence" value="ECO:0007669"/>
    <property type="project" value="RHEA"/>
</dbReference>
<comment type="catalytic activity">
    <reaction evidence="1">
        <text>2'-deoxyuridine + phosphate = 2-deoxy-alpha-D-ribose 1-phosphate + uracil</text>
        <dbReference type="Rhea" id="RHEA:22824"/>
        <dbReference type="ChEBI" id="CHEBI:16450"/>
        <dbReference type="ChEBI" id="CHEBI:17568"/>
        <dbReference type="ChEBI" id="CHEBI:43474"/>
        <dbReference type="ChEBI" id="CHEBI:57259"/>
        <dbReference type="EC" id="2.4.2.2"/>
    </reaction>
</comment>
<comment type="caution">
    <text evidence="12">The sequence shown here is derived from an EMBL/GenBank/DDBJ whole genome shotgun (WGS) entry which is preliminary data.</text>
</comment>
<evidence type="ECO:0000256" key="2">
    <source>
        <dbReference type="ARBA" id="ARBA00003877"/>
    </source>
</evidence>
<dbReference type="NCBIfam" id="NF004490">
    <property type="entry name" value="PRK05820.1"/>
    <property type="match status" value="1"/>
</dbReference>
<keyword evidence="7 12" id="KW-0328">Glycosyltransferase</keyword>
<dbReference type="InterPro" id="IPR013102">
    <property type="entry name" value="PYNP_C"/>
</dbReference>
<dbReference type="Gene3D" id="3.40.1030.10">
    <property type="entry name" value="Nucleoside phosphorylase/phosphoribosyltransferase catalytic domain"/>
    <property type="match status" value="1"/>
</dbReference>
<dbReference type="PANTHER" id="PTHR10515:SF0">
    <property type="entry name" value="THYMIDINE PHOSPHORYLASE"/>
    <property type="match status" value="1"/>
</dbReference>
<dbReference type="InterPro" id="IPR036320">
    <property type="entry name" value="Glycosyl_Trfase_fam3_N_dom_sf"/>
</dbReference>
<dbReference type="InterPro" id="IPR017459">
    <property type="entry name" value="Glycosyl_Trfase_fam3_N_dom"/>
</dbReference>
<dbReference type="Gene3D" id="1.20.970.10">
    <property type="entry name" value="Transferase, Pyrimidine Nucleoside Phosphorylase, Chain C"/>
    <property type="match status" value="1"/>
</dbReference>
<dbReference type="SUPFAM" id="SSF54680">
    <property type="entry name" value="Pyrimidine nucleoside phosphorylase C-terminal domain"/>
    <property type="match status" value="1"/>
</dbReference>
<dbReference type="InterPro" id="IPR000053">
    <property type="entry name" value="Thymidine/pyrmidine_PPase"/>
</dbReference>
<dbReference type="PROSITE" id="PS00647">
    <property type="entry name" value="THYMID_PHOSPHORYLASE"/>
    <property type="match status" value="1"/>
</dbReference>
<organism evidence="12 13">
    <name type="scientific">Thomasclavelia ramosa</name>
    <dbReference type="NCBI Taxonomy" id="1547"/>
    <lineage>
        <taxon>Bacteria</taxon>
        <taxon>Bacillati</taxon>
        <taxon>Bacillota</taxon>
        <taxon>Erysipelotrichia</taxon>
        <taxon>Erysipelotrichales</taxon>
        <taxon>Coprobacillaceae</taxon>
        <taxon>Thomasclavelia</taxon>
    </lineage>
</organism>
<evidence type="ECO:0000256" key="7">
    <source>
        <dbReference type="ARBA" id="ARBA00022676"/>
    </source>
</evidence>
<dbReference type="Pfam" id="PF02885">
    <property type="entry name" value="Glycos_trans_3N"/>
    <property type="match status" value="1"/>
</dbReference>
<evidence type="ECO:0000313" key="12">
    <source>
        <dbReference type="EMBL" id="RGD87068.1"/>
    </source>
</evidence>
<gene>
    <name evidence="12" type="ORF">DXB93_02575</name>
</gene>
<dbReference type="NCBIfam" id="TIGR02644">
    <property type="entry name" value="Y_phosphoryl"/>
    <property type="match status" value="1"/>
</dbReference>
<sequence>MRMVDLIELKKNNHELTKEQIHFIIKGYNDGNIPDYQMSAFLMAICFNGLSKHETAILTDEMLHSGEIIDLSEIAGVKVDKHSTGGVGDKTSLVLGPMVAACGVKVAKMSGRGLGHTGGTLDKLESIPGLQIQISKDDFIKQVNEIGIAIIGQSATLVPADQKMYALRDVTATVDCIPLIASSIMSKKLASGSDTILLDVKYGEGAFMQTKEEAKRLAQTMIEIGQHLGKDTRAAISNMNQPLGKAIGNSLEVIEVIDTLNGSGPEDLLNLCLEAGSHMLVQAKKCKNEESALKMLKRVIDTGQALDKFKEMVKYQHGNDEYIGNPELFTKAKLIIEVKAKQAGYIQTLEAKTLGIVSMKLGGGRQTKDDVIDHSVGIILNKKVGDQCKVGEVLAYIHANNEVSDELINELYGAYKIVDFFVEKPILIDEILV</sequence>
<dbReference type="GO" id="GO:0004645">
    <property type="term" value="F:1,4-alpha-oligoglucan phosphorylase activity"/>
    <property type="evidence" value="ECO:0007669"/>
    <property type="project" value="InterPro"/>
</dbReference>
<evidence type="ECO:0000256" key="9">
    <source>
        <dbReference type="ARBA" id="ARBA00048453"/>
    </source>
</evidence>
<evidence type="ECO:0000256" key="3">
    <source>
        <dbReference type="ARBA" id="ARBA00006915"/>
    </source>
</evidence>
<evidence type="ECO:0000313" key="13">
    <source>
        <dbReference type="Proteomes" id="UP000261032"/>
    </source>
</evidence>
<evidence type="ECO:0000256" key="6">
    <source>
        <dbReference type="ARBA" id="ARBA00014680"/>
    </source>
</evidence>
<dbReference type="InterPro" id="IPR035902">
    <property type="entry name" value="Nuc_phospho_transferase"/>
</dbReference>
<evidence type="ECO:0000256" key="8">
    <source>
        <dbReference type="ARBA" id="ARBA00022679"/>
    </source>
</evidence>
<dbReference type="PIRSF" id="PIRSF000478">
    <property type="entry name" value="TP_PyNP"/>
    <property type="match status" value="1"/>
</dbReference>
<keyword evidence="8 12" id="KW-0808">Transferase</keyword>
<dbReference type="Gene3D" id="3.90.1170.30">
    <property type="entry name" value="Pyrimidine nucleoside phosphorylase-like, C-terminal domain"/>
    <property type="match status" value="1"/>
</dbReference>
<reference evidence="12 13" key="1">
    <citation type="submission" date="2018-08" db="EMBL/GenBank/DDBJ databases">
        <title>A genome reference for cultivated species of the human gut microbiota.</title>
        <authorList>
            <person name="Zou Y."/>
            <person name="Xue W."/>
            <person name="Luo G."/>
        </authorList>
    </citation>
    <scope>NUCLEOTIDE SEQUENCE [LARGE SCALE GENOMIC DNA]</scope>
    <source>
        <strain evidence="12 13">OM06-4</strain>
    </source>
</reference>
<dbReference type="EC" id="2.4.2.2" evidence="5"/>
<dbReference type="InterPro" id="IPR036566">
    <property type="entry name" value="PYNP-like_C_sf"/>
</dbReference>
<comment type="function">
    <text evidence="2">Catalyzes phosphorolysis of the pyrimidine nucleosides uridine, thymidine and 2'-deoxyuridine with the formation of the corresponding pyrimidine base and ribose-1-phosphate.</text>
</comment>
<comment type="catalytic activity">
    <reaction evidence="9">
        <text>uridine + phosphate = alpha-D-ribose 1-phosphate + uracil</text>
        <dbReference type="Rhea" id="RHEA:24388"/>
        <dbReference type="ChEBI" id="CHEBI:16704"/>
        <dbReference type="ChEBI" id="CHEBI:17568"/>
        <dbReference type="ChEBI" id="CHEBI:43474"/>
        <dbReference type="ChEBI" id="CHEBI:57720"/>
        <dbReference type="EC" id="2.4.2.2"/>
    </reaction>
</comment>
<dbReference type="SUPFAM" id="SSF47648">
    <property type="entry name" value="Nucleoside phosphorylase/phosphoribosyltransferase N-terminal domain"/>
    <property type="match status" value="1"/>
</dbReference>
<proteinExistence type="inferred from homology"/>
<comment type="subunit">
    <text evidence="4">Homodimer.</text>
</comment>
<dbReference type="RefSeq" id="WP_117580393.1">
    <property type="nucleotide sequence ID" value="NZ_QUSL01000002.1"/>
</dbReference>
<dbReference type="EMBL" id="QUSL01000002">
    <property type="protein sequence ID" value="RGD87068.1"/>
    <property type="molecule type" value="Genomic_DNA"/>
</dbReference>
<evidence type="ECO:0000256" key="5">
    <source>
        <dbReference type="ARBA" id="ARBA00011889"/>
    </source>
</evidence>
<evidence type="ECO:0000259" key="11">
    <source>
        <dbReference type="SMART" id="SM00941"/>
    </source>
</evidence>
<evidence type="ECO:0000256" key="10">
    <source>
        <dbReference type="ARBA" id="ARBA00048525"/>
    </source>
</evidence>
<protein>
    <recommendedName>
        <fullName evidence="6">Pyrimidine-nucleoside phosphorylase</fullName>
        <ecNumber evidence="5">2.4.2.2</ecNumber>
    </recommendedName>
</protein>
<evidence type="ECO:0000256" key="4">
    <source>
        <dbReference type="ARBA" id="ARBA00011738"/>
    </source>
</evidence>
<dbReference type="SUPFAM" id="SSF52418">
    <property type="entry name" value="Nucleoside phosphorylase/phosphoribosyltransferase catalytic domain"/>
    <property type="match status" value="1"/>
</dbReference>
<dbReference type="NCBIfam" id="NF004747">
    <property type="entry name" value="PRK06078.1"/>
    <property type="match status" value="1"/>
</dbReference>
<dbReference type="GO" id="GO:0009032">
    <property type="term" value="F:thymidine phosphorylase activity"/>
    <property type="evidence" value="ECO:0007669"/>
    <property type="project" value="TreeGrafter"/>
</dbReference>
<dbReference type="FunFam" id="3.40.1030.10:FF:000003">
    <property type="entry name" value="Pyrimidine-nucleoside phosphorylase"/>
    <property type="match status" value="1"/>
</dbReference>
<dbReference type="Pfam" id="PF00591">
    <property type="entry name" value="Glycos_transf_3"/>
    <property type="match status" value="1"/>
</dbReference>
<comment type="similarity">
    <text evidence="3">Belongs to the thymidine/pyrimidine-nucleoside phosphorylase family.</text>
</comment>
<dbReference type="SMART" id="SM00941">
    <property type="entry name" value="PYNP_C"/>
    <property type="match status" value="1"/>
</dbReference>
<dbReference type="GO" id="GO:0006206">
    <property type="term" value="P:pyrimidine nucleobase metabolic process"/>
    <property type="evidence" value="ECO:0007669"/>
    <property type="project" value="InterPro"/>
</dbReference>
<feature type="domain" description="Pyrimidine nucleoside phosphorylase C-terminal" evidence="11">
    <location>
        <begin position="345"/>
        <end position="418"/>
    </location>
</feature>
<dbReference type="GO" id="GO:0005829">
    <property type="term" value="C:cytosol"/>
    <property type="evidence" value="ECO:0007669"/>
    <property type="project" value="TreeGrafter"/>
</dbReference>
<dbReference type="AlphaFoldDB" id="A0A3E3EI62"/>
<dbReference type="InterPro" id="IPR000312">
    <property type="entry name" value="Glycosyl_Trfase_fam3"/>
</dbReference>
<accession>A0A3E3EI62</accession>
<evidence type="ECO:0000256" key="1">
    <source>
        <dbReference type="ARBA" id="ARBA00001066"/>
    </source>
</evidence>
<dbReference type="Proteomes" id="UP000261032">
    <property type="component" value="Unassembled WGS sequence"/>
</dbReference>
<comment type="catalytic activity">
    <reaction evidence="10">
        <text>thymidine + phosphate = 2-deoxy-alpha-D-ribose 1-phosphate + thymine</text>
        <dbReference type="Rhea" id="RHEA:16037"/>
        <dbReference type="ChEBI" id="CHEBI:17748"/>
        <dbReference type="ChEBI" id="CHEBI:17821"/>
        <dbReference type="ChEBI" id="CHEBI:43474"/>
        <dbReference type="ChEBI" id="CHEBI:57259"/>
        <dbReference type="EC" id="2.4.2.2"/>
    </reaction>
</comment>